<dbReference type="HOGENOM" id="CLU_001570_17_7_5"/>
<dbReference type="InterPro" id="IPR001709">
    <property type="entry name" value="Flavoprot_Pyr_Nucl_cyt_Rdtase"/>
</dbReference>
<keyword evidence="15" id="KW-1185">Reference proteome</keyword>
<dbReference type="Pfam" id="PF00175">
    <property type="entry name" value="NAD_binding_1"/>
    <property type="match status" value="1"/>
</dbReference>
<dbReference type="InterPro" id="IPR001433">
    <property type="entry name" value="OxRdtase_FAD/NAD-bd"/>
</dbReference>
<dbReference type="GO" id="GO:0070814">
    <property type="term" value="P:hydrogen sulfide biosynthetic process"/>
    <property type="evidence" value="ECO:0007669"/>
    <property type="project" value="UniProtKB-UniPathway"/>
</dbReference>
<feature type="binding site" evidence="11">
    <location>
        <begin position="505"/>
        <end position="506"/>
    </location>
    <ligand>
        <name>NADP(+)</name>
        <dbReference type="ChEBI" id="CHEBI:58349"/>
    </ligand>
</feature>
<dbReference type="KEGG" id="acr:Acry_2801"/>
<keyword evidence="6 10" id="KW-0521">NADP</keyword>
<keyword evidence="7 10" id="KW-0249">Electron transport</keyword>
<dbReference type="GO" id="GO:0004783">
    <property type="term" value="F:sulfite reductase (NADPH) activity"/>
    <property type="evidence" value="ECO:0007669"/>
    <property type="project" value="UniProtKB-EC"/>
</dbReference>
<dbReference type="PIRSF" id="PIRSF000207">
    <property type="entry name" value="SiR-FP_CysJ"/>
    <property type="match status" value="1"/>
</dbReference>
<evidence type="ECO:0000256" key="2">
    <source>
        <dbReference type="ARBA" id="ARBA00022605"/>
    </source>
</evidence>
<dbReference type="SUPFAM" id="SSF52343">
    <property type="entry name" value="Ferredoxin reductase-like, C-terminal NADP-linked domain"/>
    <property type="match status" value="1"/>
</dbReference>
<comment type="function">
    <text evidence="10">Component of the sulfite reductase complex that catalyzes the 6-electron reduction of sulfite to sulfide. This is one of several activities required for the biosynthesis of L-cysteine from sulfate. The flavoprotein component catalyzes the electron flow from NADPH -&gt; FAD -&gt; FMN to the hemoprotein component.</text>
</comment>
<evidence type="ECO:0000256" key="11">
    <source>
        <dbReference type="PIRSR" id="PIRSR000207-1"/>
    </source>
</evidence>
<dbReference type="Gene3D" id="3.40.50.360">
    <property type="match status" value="1"/>
</dbReference>
<feature type="binding site" evidence="11">
    <location>
        <begin position="152"/>
        <end position="161"/>
    </location>
    <ligand>
        <name>FMN</name>
        <dbReference type="ChEBI" id="CHEBI:58210"/>
    </ligand>
</feature>
<feature type="domain" description="FAD-binding FR-type" evidence="13">
    <location>
        <begin position="229"/>
        <end position="434"/>
    </location>
</feature>
<evidence type="ECO:0000313" key="14">
    <source>
        <dbReference type="EMBL" id="ABQ31992.1"/>
    </source>
</evidence>
<dbReference type="InterPro" id="IPR017938">
    <property type="entry name" value="Riboflavin_synthase-like_b-brl"/>
</dbReference>
<dbReference type="InterPro" id="IPR008254">
    <property type="entry name" value="Flavodoxin/NO_synth"/>
</dbReference>
<evidence type="ECO:0000256" key="10">
    <source>
        <dbReference type="PIRNR" id="PIRNR000207"/>
    </source>
</evidence>
<keyword evidence="9 10" id="KW-0198">Cysteine biosynthesis</keyword>
<evidence type="ECO:0000256" key="9">
    <source>
        <dbReference type="ARBA" id="ARBA00023192"/>
    </source>
</evidence>
<dbReference type="PRINTS" id="PR00371">
    <property type="entry name" value="FPNCR"/>
</dbReference>
<dbReference type="InterPro" id="IPR001094">
    <property type="entry name" value="Flavdoxin-like"/>
</dbReference>
<keyword evidence="3 10" id="KW-0285">Flavoprotein</keyword>
<dbReference type="InterPro" id="IPR023173">
    <property type="entry name" value="NADPH_Cyt_P450_Rdtase_alpha"/>
</dbReference>
<feature type="binding site" evidence="11">
    <location>
        <begin position="116"/>
        <end position="119"/>
    </location>
    <ligand>
        <name>FMN</name>
        <dbReference type="ChEBI" id="CHEBI:58210"/>
    </ligand>
</feature>
<dbReference type="GO" id="GO:0019344">
    <property type="term" value="P:cysteine biosynthetic process"/>
    <property type="evidence" value="ECO:0007669"/>
    <property type="project" value="UniProtKB-KW"/>
</dbReference>
<comment type="pathway">
    <text evidence="10">Sulfur metabolism; hydrogen sulfide biosynthesis; hydrogen sulfide from sulfite (NADPH route): step 1/1.</text>
</comment>
<dbReference type="EC" id="1.8.1.2" evidence="10"/>
<feature type="binding site" evidence="11">
    <location>
        <position position="396"/>
    </location>
    <ligand>
        <name>FAD</name>
        <dbReference type="ChEBI" id="CHEBI:57692"/>
    </ligand>
</feature>
<evidence type="ECO:0000256" key="4">
    <source>
        <dbReference type="ARBA" id="ARBA00022643"/>
    </source>
</evidence>
<keyword evidence="8 10" id="KW-0560">Oxidoreductase</keyword>
<dbReference type="GO" id="GO:0050660">
    <property type="term" value="F:flavin adenine dinucleotide binding"/>
    <property type="evidence" value="ECO:0007669"/>
    <property type="project" value="InterPro"/>
</dbReference>
<evidence type="ECO:0000256" key="5">
    <source>
        <dbReference type="ARBA" id="ARBA00022827"/>
    </source>
</evidence>
<dbReference type="Proteomes" id="UP000000245">
    <property type="component" value="Chromosome"/>
</dbReference>
<feature type="binding site" evidence="11">
    <location>
        <position position="342"/>
    </location>
    <ligand>
        <name>FAD</name>
        <dbReference type="ChEBI" id="CHEBI:57692"/>
    </ligand>
</feature>
<dbReference type="RefSeq" id="WP_012040324.1">
    <property type="nucleotide sequence ID" value="NC_009484.1"/>
</dbReference>
<evidence type="ECO:0000256" key="6">
    <source>
        <dbReference type="ARBA" id="ARBA00022857"/>
    </source>
</evidence>
<dbReference type="InterPro" id="IPR003097">
    <property type="entry name" value="CysJ-like_FAD-binding"/>
</dbReference>
<dbReference type="Gene3D" id="2.40.30.10">
    <property type="entry name" value="Translation factors"/>
    <property type="match status" value="1"/>
</dbReference>
<feature type="binding site" evidence="11">
    <location>
        <begin position="372"/>
        <end position="375"/>
    </location>
    <ligand>
        <name>FAD</name>
        <dbReference type="ChEBI" id="CHEBI:57692"/>
    </ligand>
</feature>
<dbReference type="UniPathway" id="UPA00140">
    <property type="reaction ID" value="UER00207"/>
</dbReference>
<accession>A5G2B0</accession>
<feature type="binding site" evidence="11">
    <location>
        <position position="308"/>
    </location>
    <ligand>
        <name>FAD</name>
        <dbReference type="ChEBI" id="CHEBI:57692"/>
    </ligand>
</feature>
<dbReference type="GO" id="GO:0010181">
    <property type="term" value="F:FMN binding"/>
    <property type="evidence" value="ECO:0007669"/>
    <property type="project" value="InterPro"/>
</dbReference>
<dbReference type="InterPro" id="IPR039261">
    <property type="entry name" value="FNR_nucleotide-bd"/>
</dbReference>
<reference evidence="14 15" key="1">
    <citation type="submission" date="2007-05" db="EMBL/GenBank/DDBJ databases">
        <title>Complete sequence of chromosome of Acidiphilium cryptum JF-5.</title>
        <authorList>
            <consortium name="US DOE Joint Genome Institute"/>
            <person name="Copeland A."/>
            <person name="Lucas S."/>
            <person name="Lapidus A."/>
            <person name="Barry K."/>
            <person name="Detter J.C."/>
            <person name="Glavina del Rio T."/>
            <person name="Hammon N."/>
            <person name="Israni S."/>
            <person name="Dalin E."/>
            <person name="Tice H."/>
            <person name="Pitluck S."/>
            <person name="Sims D."/>
            <person name="Brettin T."/>
            <person name="Bruce D."/>
            <person name="Han C."/>
            <person name="Schmutz J."/>
            <person name="Larimer F."/>
            <person name="Land M."/>
            <person name="Hauser L."/>
            <person name="Kyrpides N."/>
            <person name="Kim E."/>
            <person name="Magnuson T."/>
            <person name="Richardson P."/>
        </authorList>
    </citation>
    <scope>NUCLEOTIDE SEQUENCE [LARGE SCALE GENOMIC DNA]</scope>
    <source>
        <strain evidence="14 15">JF-5</strain>
    </source>
</reference>
<dbReference type="GO" id="GO:0005829">
    <property type="term" value="C:cytosol"/>
    <property type="evidence" value="ECO:0007669"/>
    <property type="project" value="TreeGrafter"/>
</dbReference>
<comment type="catalytic activity">
    <reaction evidence="10">
        <text>hydrogen sulfide + 3 NADP(+) + 3 H2O = sulfite + 3 NADPH + 4 H(+)</text>
        <dbReference type="Rhea" id="RHEA:13801"/>
        <dbReference type="ChEBI" id="CHEBI:15377"/>
        <dbReference type="ChEBI" id="CHEBI:15378"/>
        <dbReference type="ChEBI" id="CHEBI:17359"/>
        <dbReference type="ChEBI" id="CHEBI:29919"/>
        <dbReference type="ChEBI" id="CHEBI:57783"/>
        <dbReference type="ChEBI" id="CHEBI:58349"/>
        <dbReference type="EC" id="1.8.1.2"/>
    </reaction>
</comment>
<dbReference type="EMBL" id="CP000697">
    <property type="protein sequence ID" value="ABQ31992.1"/>
    <property type="molecule type" value="Genomic_DNA"/>
</dbReference>
<feature type="binding site" evidence="11">
    <location>
        <begin position="511"/>
        <end position="515"/>
    </location>
    <ligand>
        <name>NADP(+)</name>
        <dbReference type="ChEBI" id="CHEBI:58349"/>
    </ligand>
</feature>
<dbReference type="STRING" id="349163.Acry_2801"/>
<comment type="cofactor">
    <cofactor evidence="10 11">
        <name>FMN</name>
        <dbReference type="ChEBI" id="CHEBI:58210"/>
    </cofactor>
    <text evidence="10 11">Binds 1 FMN per subunit.</text>
</comment>
<evidence type="ECO:0000313" key="15">
    <source>
        <dbReference type="Proteomes" id="UP000000245"/>
    </source>
</evidence>
<keyword evidence="1 10" id="KW-0813">Transport</keyword>
<dbReference type="Pfam" id="PF00258">
    <property type="entry name" value="Flavodoxin_1"/>
    <property type="match status" value="1"/>
</dbReference>
<evidence type="ECO:0000256" key="8">
    <source>
        <dbReference type="ARBA" id="ARBA00023002"/>
    </source>
</evidence>
<feature type="domain" description="Flavodoxin-like" evidence="12">
    <location>
        <begin position="63"/>
        <end position="201"/>
    </location>
</feature>
<dbReference type="Pfam" id="PF00667">
    <property type="entry name" value="FAD_binding_1"/>
    <property type="match status" value="2"/>
</dbReference>
<feature type="binding site" evidence="11">
    <location>
        <position position="582"/>
    </location>
    <ligand>
        <name>FAD</name>
        <dbReference type="ChEBI" id="CHEBI:57692"/>
    </ligand>
</feature>
<organism evidence="14 15">
    <name type="scientific">Acidiphilium cryptum (strain JF-5)</name>
    <dbReference type="NCBI Taxonomy" id="349163"/>
    <lineage>
        <taxon>Bacteria</taxon>
        <taxon>Pseudomonadati</taxon>
        <taxon>Pseudomonadota</taxon>
        <taxon>Alphaproteobacteria</taxon>
        <taxon>Acetobacterales</taxon>
        <taxon>Acidocellaceae</taxon>
        <taxon>Acidiphilium</taxon>
    </lineage>
</organism>
<dbReference type="PANTHER" id="PTHR19384:SF128">
    <property type="entry name" value="NADPH OXIDOREDUCTASE A"/>
    <property type="match status" value="1"/>
</dbReference>
<feature type="binding site" evidence="11">
    <location>
        <position position="547"/>
    </location>
    <ligand>
        <name>NADP(+)</name>
        <dbReference type="ChEBI" id="CHEBI:58349"/>
    </ligand>
</feature>
<dbReference type="CDD" id="cd06199">
    <property type="entry name" value="SiR"/>
    <property type="match status" value="1"/>
</dbReference>
<dbReference type="Gene3D" id="1.20.990.10">
    <property type="entry name" value="NADPH-cytochrome p450 Reductase, Chain A, domain 3"/>
    <property type="match status" value="1"/>
</dbReference>
<dbReference type="PROSITE" id="PS50902">
    <property type="entry name" value="FLAVODOXIN_LIKE"/>
    <property type="match status" value="1"/>
</dbReference>
<dbReference type="Gene3D" id="3.40.50.80">
    <property type="entry name" value="Nucleotide-binding domain of ferredoxin-NADP reductase (FNR) module"/>
    <property type="match status" value="1"/>
</dbReference>
<comment type="subunit">
    <text evidence="10">Alpha(8)-beta(8). The alpha component is a flavoprotein, the beta component is a hemoprotein.</text>
</comment>
<evidence type="ECO:0000256" key="7">
    <source>
        <dbReference type="ARBA" id="ARBA00022982"/>
    </source>
</evidence>
<dbReference type="InterPro" id="IPR029039">
    <property type="entry name" value="Flavoprotein-like_sf"/>
</dbReference>
<dbReference type="InterPro" id="IPR017927">
    <property type="entry name" value="FAD-bd_FR_type"/>
</dbReference>
<evidence type="ECO:0000256" key="1">
    <source>
        <dbReference type="ARBA" id="ARBA00022448"/>
    </source>
</evidence>
<dbReference type="PRINTS" id="PR00369">
    <property type="entry name" value="FLAVODOXIN"/>
</dbReference>
<keyword evidence="5 10" id="KW-0274">FAD</keyword>
<proteinExistence type="predicted"/>
<dbReference type="PANTHER" id="PTHR19384">
    <property type="entry name" value="NITRIC OXIDE SYNTHASE-RELATED"/>
    <property type="match status" value="1"/>
</dbReference>
<dbReference type="SUPFAM" id="SSF63380">
    <property type="entry name" value="Riboflavin synthase domain-like"/>
    <property type="match status" value="1"/>
</dbReference>
<evidence type="ECO:0000259" key="13">
    <source>
        <dbReference type="PROSITE" id="PS51384"/>
    </source>
</evidence>
<comment type="cofactor">
    <cofactor evidence="10 11">
        <name>FAD</name>
        <dbReference type="ChEBI" id="CHEBI:57692"/>
    </cofactor>
    <text evidence="10 11">Binds 1 FAD per subunit.</text>
</comment>
<dbReference type="eggNOG" id="COG0369">
    <property type="taxonomic scope" value="Bacteria"/>
</dbReference>
<keyword evidence="4 10" id="KW-0288">FMN</keyword>
<sequence>MTRIAALPHSAPFAPEDIAVLDKVIGRASSTQRAWLAGFLAGIDAAKGDAAAPAAPPAAKTKLTILFATESGNAEALANAAKKDAQKRGFAPRVLDMADIAPAALAEAENLLVIASTWGEGEAPQRAAPFMRALLAEDAPALKGVTFAVLALGDSSYAQFCETGRQIDARLEALGARRIAPRLDCDLDYEAPAATFIDSLFTALAPQADAGSVIHVDFHRAEGVEISKANPFEAEVAALHPITSSRSESETLHLELDLTGSGLSYEPGDTLGIAPTNAPSLADAILGATGLAGDAAAREALIRERDITTLTPKLIADYAALTGEAKLAALAADEAARTAFIAGRQPLDLFEAFPHRLDAGQLAGLLRKLPPRYYSIASSQKLVGDAAHLAIAKVAYESAGRTRLGVASGMVAERLREGDTLPIHIKANPHFRLPEDSSAPIVMIGAGTGIAPYRAFLQEREATGASGRTWLIFGHRRFTHDFLYQLEIQDWLKSGVLNEIDLAFSRDQPEKRYVQHVLWERRAALQAQLAEGATLYLCGDAKAMARDVDATLAHILGGDDAAKGQAALDALIAAGRYKKDVY</sequence>
<evidence type="ECO:0000259" key="12">
    <source>
        <dbReference type="PROSITE" id="PS50902"/>
    </source>
</evidence>
<evidence type="ECO:0000256" key="3">
    <source>
        <dbReference type="ARBA" id="ARBA00022630"/>
    </source>
</evidence>
<dbReference type="AlphaFoldDB" id="A5G2B0"/>
<name>A5G2B0_ACICJ</name>
<feature type="binding site" evidence="11">
    <location>
        <begin position="405"/>
        <end position="408"/>
    </location>
    <ligand>
        <name>FAD</name>
        <dbReference type="ChEBI" id="CHEBI:57692"/>
    </ligand>
</feature>
<dbReference type="SUPFAM" id="SSF52218">
    <property type="entry name" value="Flavoproteins"/>
    <property type="match status" value="1"/>
</dbReference>
<keyword evidence="2 10" id="KW-0028">Amino-acid biosynthesis</keyword>
<gene>
    <name evidence="14" type="ordered locus">Acry_2801</name>
</gene>
<protein>
    <recommendedName>
        <fullName evidence="10">Sulfite reductase [NADPH] flavoprotein alpha-component</fullName>
        <shortName evidence="10">SiR-FP</shortName>
        <ecNumber evidence="10">1.8.1.2</ecNumber>
    </recommendedName>
</protein>
<dbReference type="InterPro" id="IPR010199">
    <property type="entry name" value="CysJ"/>
</dbReference>
<dbReference type="PROSITE" id="PS51384">
    <property type="entry name" value="FAD_FR"/>
    <property type="match status" value="1"/>
</dbReference>